<protein>
    <recommendedName>
        <fullName evidence="3">HMA domain-containing protein</fullName>
    </recommendedName>
</protein>
<dbReference type="AlphaFoldDB" id="A0A226I379"/>
<reference evidence="1 2" key="1">
    <citation type="submission" date="2016-11" db="EMBL/GenBank/DDBJ databases">
        <title>Whole genomes of Flavobacteriaceae.</title>
        <authorList>
            <person name="Stine C."/>
            <person name="Li C."/>
            <person name="Tadesse D."/>
        </authorList>
    </citation>
    <scope>NUCLEOTIDE SEQUENCE [LARGE SCALE GENOMIC DNA]</scope>
    <source>
        <strain evidence="1 2">CCUG 59446</strain>
    </source>
</reference>
<accession>A0A226I379</accession>
<dbReference type="Proteomes" id="UP000198336">
    <property type="component" value="Unassembled WGS sequence"/>
</dbReference>
<keyword evidence="2" id="KW-1185">Reference proteome</keyword>
<dbReference type="EMBL" id="MUHA01000011">
    <property type="protein sequence ID" value="OXB00161.1"/>
    <property type="molecule type" value="Genomic_DNA"/>
</dbReference>
<evidence type="ECO:0000313" key="1">
    <source>
        <dbReference type="EMBL" id="OXB00161.1"/>
    </source>
</evidence>
<sequence length="69" mass="7958">MIEVFKTNVQEVEQSVMIVGKLLEHFPNSAINFDLEDCDKILRVNDSKILNHKIIELVNSYGFHCEVLP</sequence>
<comment type="caution">
    <text evidence="1">The sequence shown here is derived from an EMBL/GenBank/DDBJ whole genome shotgun (WGS) entry which is preliminary data.</text>
</comment>
<gene>
    <name evidence="1" type="ORF">B0A75_09455</name>
</gene>
<evidence type="ECO:0000313" key="2">
    <source>
        <dbReference type="Proteomes" id="UP000198336"/>
    </source>
</evidence>
<evidence type="ECO:0008006" key="3">
    <source>
        <dbReference type="Google" id="ProtNLM"/>
    </source>
</evidence>
<organism evidence="1 2">
    <name type="scientific">Flavobacterium oncorhynchi</name>
    <dbReference type="NCBI Taxonomy" id="728056"/>
    <lineage>
        <taxon>Bacteria</taxon>
        <taxon>Pseudomonadati</taxon>
        <taxon>Bacteroidota</taxon>
        <taxon>Flavobacteriia</taxon>
        <taxon>Flavobacteriales</taxon>
        <taxon>Flavobacteriaceae</taxon>
        <taxon>Flavobacterium</taxon>
    </lineage>
</organism>
<name>A0A226I379_9FLAO</name>
<proteinExistence type="predicted"/>